<evidence type="ECO:0000256" key="1">
    <source>
        <dbReference type="SAM" id="SignalP"/>
    </source>
</evidence>
<evidence type="ECO:0000313" key="2">
    <source>
        <dbReference type="EMBL" id="GAA1980092.1"/>
    </source>
</evidence>
<proteinExistence type="predicted"/>
<gene>
    <name evidence="2" type="ORF">GCM10009817_20960</name>
</gene>
<accession>A0ABP5DJS4</accession>
<organism evidence="2 3">
    <name type="scientific">Terrabacter lapilli</name>
    <dbReference type="NCBI Taxonomy" id="436231"/>
    <lineage>
        <taxon>Bacteria</taxon>
        <taxon>Bacillati</taxon>
        <taxon>Actinomycetota</taxon>
        <taxon>Actinomycetes</taxon>
        <taxon>Micrococcales</taxon>
        <taxon>Intrasporangiaceae</taxon>
        <taxon>Terrabacter</taxon>
    </lineage>
</organism>
<name>A0ABP5DJS4_9MICO</name>
<keyword evidence="3" id="KW-1185">Reference proteome</keyword>
<reference evidence="3" key="1">
    <citation type="journal article" date="2019" name="Int. J. Syst. Evol. Microbiol.">
        <title>The Global Catalogue of Microorganisms (GCM) 10K type strain sequencing project: providing services to taxonomists for standard genome sequencing and annotation.</title>
        <authorList>
            <consortium name="The Broad Institute Genomics Platform"/>
            <consortium name="The Broad Institute Genome Sequencing Center for Infectious Disease"/>
            <person name="Wu L."/>
            <person name="Ma J."/>
        </authorList>
    </citation>
    <scope>NUCLEOTIDE SEQUENCE [LARGE SCALE GENOMIC DNA]</scope>
    <source>
        <strain evidence="3">JCM 15628</strain>
    </source>
</reference>
<protein>
    <submittedName>
        <fullName evidence="2">Uncharacterized protein</fullName>
    </submittedName>
</protein>
<evidence type="ECO:0000313" key="3">
    <source>
        <dbReference type="Proteomes" id="UP001500013"/>
    </source>
</evidence>
<comment type="caution">
    <text evidence="2">The sequence shown here is derived from an EMBL/GenBank/DDBJ whole genome shotgun (WGS) entry which is preliminary data.</text>
</comment>
<dbReference type="RefSeq" id="WP_344061602.1">
    <property type="nucleotide sequence ID" value="NZ_BAAAPU010000007.1"/>
</dbReference>
<keyword evidence="1" id="KW-0732">Signal</keyword>
<feature type="signal peptide" evidence="1">
    <location>
        <begin position="1"/>
        <end position="19"/>
    </location>
</feature>
<dbReference type="EMBL" id="BAAAPU010000007">
    <property type="protein sequence ID" value="GAA1980092.1"/>
    <property type="molecule type" value="Genomic_DNA"/>
</dbReference>
<dbReference type="Proteomes" id="UP001500013">
    <property type="component" value="Unassembled WGS sequence"/>
</dbReference>
<sequence>MSISIVLLPLAVAAVSAWQASHQDTDAEGRTVCQVQTRMKDQELLGAALRDTQADVSASTDKLVARWQGVEAEFRRDAQGIWQANFTGNVDVGGAAAIVAAVDAAYGRQVQQAVLAKLRDRAPAAGMFVASETVEDDDSVTLVLDVRNSA</sequence>
<feature type="chain" id="PRO_5047089227" evidence="1">
    <location>
        <begin position="20"/>
        <end position="150"/>
    </location>
</feature>